<feature type="transmembrane region" description="Helical" evidence="1">
    <location>
        <begin position="126"/>
        <end position="156"/>
    </location>
</feature>
<name>A0A2S7FEA6_CLOBU</name>
<feature type="transmembrane region" description="Helical" evidence="1">
    <location>
        <begin position="304"/>
        <end position="326"/>
    </location>
</feature>
<feature type="transmembrane region" description="Helical" evidence="1">
    <location>
        <begin position="209"/>
        <end position="229"/>
    </location>
</feature>
<dbReference type="EMBL" id="LRDH01000024">
    <property type="protein sequence ID" value="PPV17399.1"/>
    <property type="molecule type" value="Genomic_DNA"/>
</dbReference>
<sequence>MSVEFIIGILLLVSFAGLVAYAVKGGNLMTGILIMAIIWTVLPLIGNALVTNPDFIAQNSDIVNMSIVDALKKVFQGGPEGWGGVLINFIFGAWFGRIMLETGIAATIIRKTVELGGDKPIVTSTLLAIVTTAVFSSMFGAGAVVAIGVIVLPILLSLGIPKLLATVSFLLSIGSGLYINPVIFNQYQAFYLGANGEQTYFYNGGYLKWGFVALAVQLIVAILIPAILMKKQKRVHAWAAQAPQTEEVKAAPVIALLTPFIPVVLAIGFNVPVIVGFLVASFFALAVCGKLTSYKAASEVFNKTFYDGAIDTAPLVGFMLMIPMFNKAAELCVPYFNAVLGGLIPNNTLVICVAFAVLAPLGMFRGPFTLAGCGAATLGILKSVGFATPLLFPLMYAPTVTMNISSCITQSWIVWGLGYTKVDTKDFLKLSIPAGWLICAILSLITYIMFGM</sequence>
<evidence type="ECO:0000313" key="3">
    <source>
        <dbReference type="Proteomes" id="UP000238081"/>
    </source>
</evidence>
<feature type="transmembrane region" description="Helical" evidence="1">
    <location>
        <begin position="368"/>
        <end position="388"/>
    </location>
</feature>
<feature type="transmembrane region" description="Helical" evidence="1">
    <location>
        <begin position="338"/>
        <end position="361"/>
    </location>
</feature>
<keyword evidence="1" id="KW-0472">Membrane</keyword>
<feature type="transmembrane region" description="Helical" evidence="1">
    <location>
        <begin position="30"/>
        <end position="50"/>
    </location>
</feature>
<dbReference type="Proteomes" id="UP000238081">
    <property type="component" value="Unassembled WGS sequence"/>
</dbReference>
<dbReference type="AlphaFoldDB" id="A0A2S7FEA6"/>
<evidence type="ECO:0000256" key="1">
    <source>
        <dbReference type="SAM" id="Phobius"/>
    </source>
</evidence>
<evidence type="ECO:0000313" key="2">
    <source>
        <dbReference type="EMBL" id="PPV17399.1"/>
    </source>
</evidence>
<feature type="transmembrane region" description="Helical" evidence="1">
    <location>
        <begin position="427"/>
        <end position="450"/>
    </location>
</feature>
<feature type="transmembrane region" description="Helical" evidence="1">
    <location>
        <begin position="163"/>
        <end position="184"/>
    </location>
</feature>
<feature type="transmembrane region" description="Helical" evidence="1">
    <location>
        <begin position="394"/>
        <end position="415"/>
    </location>
</feature>
<dbReference type="RefSeq" id="WP_043664623.1">
    <property type="nucleotide sequence ID" value="NZ_JBNONY010000001.1"/>
</dbReference>
<reference evidence="2 3" key="1">
    <citation type="submission" date="2016-01" db="EMBL/GenBank/DDBJ databases">
        <title>Characterization of the Clostridium difficile lineages that are prevalent in Hong Kong and China.</title>
        <authorList>
            <person name="Kwok J.S.-L."/>
            <person name="Lam W.-Y."/>
            <person name="Ip M."/>
            <person name="Chan T.-F."/>
            <person name="Hawkey P.M."/>
            <person name="Tsui S.K.-W."/>
        </authorList>
    </citation>
    <scope>NUCLEOTIDE SEQUENCE [LARGE SCALE GENOMIC DNA]</scope>
    <source>
        <strain evidence="2 3">300064</strain>
    </source>
</reference>
<proteinExistence type="predicted"/>
<keyword evidence="1" id="KW-0812">Transmembrane</keyword>
<accession>A0A2S7FEA6</accession>
<organism evidence="2 3">
    <name type="scientific">Clostridium butyricum</name>
    <dbReference type="NCBI Taxonomy" id="1492"/>
    <lineage>
        <taxon>Bacteria</taxon>
        <taxon>Bacillati</taxon>
        <taxon>Bacillota</taxon>
        <taxon>Clostridia</taxon>
        <taxon>Eubacteriales</taxon>
        <taxon>Clostridiaceae</taxon>
        <taxon>Clostridium</taxon>
    </lineage>
</organism>
<feature type="transmembrane region" description="Helical" evidence="1">
    <location>
        <begin position="273"/>
        <end position="292"/>
    </location>
</feature>
<gene>
    <name evidence="2" type="ORF">AWN73_07710</name>
</gene>
<protein>
    <submittedName>
        <fullName evidence="2">Citrate transporter</fullName>
    </submittedName>
</protein>
<feature type="transmembrane region" description="Helical" evidence="1">
    <location>
        <begin position="6"/>
        <end position="23"/>
    </location>
</feature>
<keyword evidence="1" id="KW-1133">Transmembrane helix</keyword>
<comment type="caution">
    <text evidence="2">The sequence shown here is derived from an EMBL/GenBank/DDBJ whole genome shotgun (WGS) entry which is preliminary data.</text>
</comment>